<dbReference type="Pfam" id="PF06945">
    <property type="entry name" value="DUF1289"/>
    <property type="match status" value="1"/>
</dbReference>
<gene>
    <name evidence="1" type="ORF">GCM10011611_30310</name>
</gene>
<comment type="caution">
    <text evidence="1">The sequence shown here is derived from an EMBL/GenBank/DDBJ whole genome shotgun (WGS) entry which is preliminary data.</text>
</comment>
<reference evidence="1" key="1">
    <citation type="journal article" date="2014" name="Int. J. Syst. Evol. Microbiol.">
        <title>Complete genome sequence of Corynebacterium casei LMG S-19264T (=DSM 44701T), isolated from a smear-ripened cheese.</title>
        <authorList>
            <consortium name="US DOE Joint Genome Institute (JGI-PGF)"/>
            <person name="Walter F."/>
            <person name="Albersmeier A."/>
            <person name="Kalinowski J."/>
            <person name="Ruckert C."/>
        </authorList>
    </citation>
    <scope>NUCLEOTIDE SEQUENCE</scope>
    <source>
        <strain evidence="1">CGMCC 1.15725</strain>
    </source>
</reference>
<dbReference type="Proteomes" id="UP000646365">
    <property type="component" value="Unassembled WGS sequence"/>
</dbReference>
<protein>
    <recommendedName>
        <fullName evidence="3">DUF1289 domain-containing protein</fullName>
    </recommendedName>
</protein>
<dbReference type="PANTHER" id="PTHR35175:SF2">
    <property type="entry name" value="DUF1289 DOMAIN-CONTAINING PROTEIN"/>
    <property type="match status" value="1"/>
</dbReference>
<name>A0A8J3E5J3_9PROT</name>
<dbReference type="EMBL" id="BMJQ01000007">
    <property type="protein sequence ID" value="GGF22177.1"/>
    <property type="molecule type" value="Genomic_DNA"/>
</dbReference>
<evidence type="ECO:0000313" key="2">
    <source>
        <dbReference type="Proteomes" id="UP000646365"/>
    </source>
</evidence>
<organism evidence="1 2">
    <name type="scientific">Aliidongia dinghuensis</name>
    <dbReference type="NCBI Taxonomy" id="1867774"/>
    <lineage>
        <taxon>Bacteria</taxon>
        <taxon>Pseudomonadati</taxon>
        <taxon>Pseudomonadota</taxon>
        <taxon>Alphaproteobacteria</taxon>
        <taxon>Rhodospirillales</taxon>
        <taxon>Dongiaceae</taxon>
        <taxon>Aliidongia</taxon>
    </lineage>
</organism>
<sequence length="71" mass="7528">MICDATATSPCVGICELEPTSGLCRGCLRTLQEIARWGGLSLSERRQIKAHLAERRCAVATGRSPVLVAGS</sequence>
<dbReference type="InterPro" id="IPR010710">
    <property type="entry name" value="DUF1289"/>
</dbReference>
<evidence type="ECO:0000313" key="1">
    <source>
        <dbReference type="EMBL" id="GGF22177.1"/>
    </source>
</evidence>
<dbReference type="PANTHER" id="PTHR35175">
    <property type="entry name" value="DUF1289 DOMAIN-CONTAINING PROTEIN"/>
    <property type="match status" value="1"/>
</dbReference>
<dbReference type="RefSeq" id="WP_229743739.1">
    <property type="nucleotide sequence ID" value="NZ_BMJQ01000007.1"/>
</dbReference>
<accession>A0A8J3E5J3</accession>
<dbReference type="AlphaFoldDB" id="A0A8J3E5J3"/>
<proteinExistence type="predicted"/>
<keyword evidence="2" id="KW-1185">Reference proteome</keyword>
<evidence type="ECO:0008006" key="3">
    <source>
        <dbReference type="Google" id="ProtNLM"/>
    </source>
</evidence>
<reference evidence="1" key="2">
    <citation type="submission" date="2020-09" db="EMBL/GenBank/DDBJ databases">
        <authorList>
            <person name="Sun Q."/>
            <person name="Zhou Y."/>
        </authorList>
    </citation>
    <scope>NUCLEOTIDE SEQUENCE</scope>
    <source>
        <strain evidence="1">CGMCC 1.15725</strain>
    </source>
</reference>